<sequence>MKNNWLKVALPHFVAALILLLIAVIYCKPVLSGKVLSQSDNLSWQASAKESLDYKAKHGITPLWTTSVFSGMPTYQLSAESPYQQLAWVQPIFSLGLPKPISYFFLAGLGFYLLGVVLGANPYISLVGAIGYAYSTYDPIIVAVGHDSKMMAMSYLPFVIAGLMLILQKRYFLGTGVMALFLSYLISANHLQVTYYFFLILGVICLVFAIYNIIAKQYKHLLISAGMVILSVAFGIGSNAMVLWTTYEYSKASNRGGQSELTPQEHADGATAGVPGGKDYAFSWSYGVFETFTFVVPNLYGGSDGEKLSDDSNTAKALKNMGVPDAQASQFLARLPTYWGQPLGTSGPVYLGAIICFLAIMGWVLVQSWHKWWLLATSVVGILLAWGSNFSSLNYFLFDHLPFYSKFRAPSQALIIPQLSFAVMAALGLQALISNSYTKPELWKKVKQSGYIMAGILGFLLLASFFLSFSGGRDEELKQQAGPDLVAAIMKDRAAMYRSDLFRSIFLVALAFGLIYFYLQNKLKQAYLLSGFVVLVAIDLFQVDLRYLNSDNYQDDNSYAANFKPTAADEQILQDKDYYRVLNLADGRDPYQDPVPSYFHKSIGGYHPAKLQLYVDLIDRQLRKNNIRVLNMLNTRYIITPSQAPGQPGQPSAGGEPVAQRNPEALGNAWFVQNIVWADNADAEMKMLDSLDTRHTVVIDKRYKAEVTNPPSPVIDSIASIQLVSNDLNSISYTSNAPTNQYAVFSEIYYKAGWKAFLDGKQVPYSRVNYLLRGLSVPAGKHEITFKFEPTSYYAGSKIAIFSYAATLLLVLAGLVLAYRTRKQPLPA</sequence>
<feature type="transmembrane region" description="Helical" evidence="1">
    <location>
        <begin position="526"/>
        <end position="543"/>
    </location>
</feature>
<feature type="transmembrane region" description="Helical" evidence="1">
    <location>
        <begin position="221"/>
        <end position="244"/>
    </location>
</feature>
<feature type="transmembrane region" description="Helical" evidence="1">
    <location>
        <begin position="450"/>
        <end position="469"/>
    </location>
</feature>
<feature type="transmembrane region" description="Helical" evidence="1">
    <location>
        <begin position="501"/>
        <end position="519"/>
    </location>
</feature>
<feature type="transmembrane region" description="Helical" evidence="1">
    <location>
        <begin position="418"/>
        <end position="438"/>
    </location>
</feature>
<dbReference type="RefSeq" id="WP_089712575.1">
    <property type="nucleotide sequence ID" value="NZ_FMAR01000008.1"/>
</dbReference>
<evidence type="ECO:0000313" key="2">
    <source>
        <dbReference type="EMBL" id="SCC41409.1"/>
    </source>
</evidence>
<keyword evidence="1" id="KW-1133">Transmembrane helix</keyword>
<dbReference type="AlphaFoldDB" id="A0A1C4ECR2"/>
<feature type="transmembrane region" description="Helical" evidence="1">
    <location>
        <begin position="373"/>
        <end position="398"/>
    </location>
</feature>
<dbReference type="Pfam" id="PF09586">
    <property type="entry name" value="YfhO"/>
    <property type="match status" value="1"/>
</dbReference>
<evidence type="ECO:0000256" key="1">
    <source>
        <dbReference type="SAM" id="Phobius"/>
    </source>
</evidence>
<dbReference type="PANTHER" id="PTHR38454">
    <property type="entry name" value="INTEGRAL MEMBRANE PROTEIN-RELATED"/>
    <property type="match status" value="1"/>
</dbReference>
<feature type="transmembrane region" description="Helical" evidence="1">
    <location>
        <begin position="799"/>
        <end position="819"/>
    </location>
</feature>
<dbReference type="PANTHER" id="PTHR38454:SF1">
    <property type="entry name" value="INTEGRAL MEMBRANE PROTEIN"/>
    <property type="match status" value="1"/>
</dbReference>
<proteinExistence type="predicted"/>
<organism evidence="2 3">
    <name type="scientific">Chitinophaga costaii</name>
    <dbReference type="NCBI Taxonomy" id="1335309"/>
    <lineage>
        <taxon>Bacteria</taxon>
        <taxon>Pseudomonadati</taxon>
        <taxon>Bacteroidota</taxon>
        <taxon>Chitinophagia</taxon>
        <taxon>Chitinophagales</taxon>
        <taxon>Chitinophagaceae</taxon>
        <taxon>Chitinophaga</taxon>
    </lineage>
</organism>
<name>A0A1C4ECR2_9BACT</name>
<dbReference type="Proteomes" id="UP000242818">
    <property type="component" value="Unassembled WGS sequence"/>
</dbReference>
<feature type="transmembrane region" description="Helical" evidence="1">
    <location>
        <begin position="171"/>
        <end position="187"/>
    </location>
</feature>
<feature type="transmembrane region" description="Helical" evidence="1">
    <location>
        <begin position="349"/>
        <end position="366"/>
    </location>
</feature>
<keyword evidence="1" id="KW-0472">Membrane</keyword>
<feature type="transmembrane region" description="Helical" evidence="1">
    <location>
        <begin position="103"/>
        <end position="130"/>
    </location>
</feature>
<accession>A0A1C4ECR2</accession>
<protein>
    <submittedName>
        <fullName evidence="2">Membrane protein YfhO</fullName>
    </submittedName>
</protein>
<evidence type="ECO:0000313" key="3">
    <source>
        <dbReference type="Proteomes" id="UP000242818"/>
    </source>
</evidence>
<dbReference type="STRING" id="1335309.GA0116948_10818"/>
<keyword evidence="1" id="KW-0812">Transmembrane</keyword>
<gene>
    <name evidence="2" type="ORF">GA0116948_10818</name>
</gene>
<dbReference type="OrthoDB" id="9772884at2"/>
<dbReference type="EMBL" id="FMAR01000008">
    <property type="protein sequence ID" value="SCC41409.1"/>
    <property type="molecule type" value="Genomic_DNA"/>
</dbReference>
<feature type="transmembrane region" description="Helical" evidence="1">
    <location>
        <begin position="193"/>
        <end position="214"/>
    </location>
</feature>
<keyword evidence="3" id="KW-1185">Reference proteome</keyword>
<dbReference type="InterPro" id="IPR018580">
    <property type="entry name" value="Uncharacterised_YfhO"/>
</dbReference>
<reference evidence="2 3" key="1">
    <citation type="submission" date="2016-08" db="EMBL/GenBank/DDBJ databases">
        <authorList>
            <person name="Seilhamer J.J."/>
        </authorList>
    </citation>
    <scope>NUCLEOTIDE SEQUENCE [LARGE SCALE GENOMIC DNA]</scope>
    <source>
        <strain evidence="2 3">A37T2</strain>
    </source>
</reference>
<feature type="transmembrane region" description="Helical" evidence="1">
    <location>
        <begin position="150"/>
        <end position="166"/>
    </location>
</feature>
<feature type="transmembrane region" description="Helical" evidence="1">
    <location>
        <begin position="12"/>
        <end position="31"/>
    </location>
</feature>